<organism evidence="9 10">
    <name type="scientific">Deinandra increscens subsp. villosa</name>
    <dbReference type="NCBI Taxonomy" id="3103831"/>
    <lineage>
        <taxon>Eukaryota</taxon>
        <taxon>Viridiplantae</taxon>
        <taxon>Streptophyta</taxon>
        <taxon>Embryophyta</taxon>
        <taxon>Tracheophyta</taxon>
        <taxon>Spermatophyta</taxon>
        <taxon>Magnoliopsida</taxon>
        <taxon>eudicotyledons</taxon>
        <taxon>Gunneridae</taxon>
        <taxon>Pentapetalae</taxon>
        <taxon>asterids</taxon>
        <taxon>campanulids</taxon>
        <taxon>Asterales</taxon>
        <taxon>Asteraceae</taxon>
        <taxon>Asteroideae</taxon>
        <taxon>Heliantheae alliance</taxon>
        <taxon>Madieae</taxon>
        <taxon>Madiinae</taxon>
        <taxon>Deinandra</taxon>
    </lineage>
</organism>
<feature type="domain" description="Tim44-like" evidence="8">
    <location>
        <begin position="328"/>
        <end position="476"/>
    </location>
</feature>
<name>A0AAP0D750_9ASTR</name>
<accession>A0AAP0D750</accession>
<dbReference type="PANTHER" id="PTHR10721">
    <property type="entry name" value="MITOCHONDRIAL IMPORT INNER MEMBRANE TRANSLOCASE SUBUNIT TIM44"/>
    <property type="match status" value="1"/>
</dbReference>
<dbReference type="InterPro" id="IPR007379">
    <property type="entry name" value="Tim44-like_dom"/>
</dbReference>
<keyword evidence="10" id="KW-1185">Reference proteome</keyword>
<dbReference type="InterPro" id="IPR032710">
    <property type="entry name" value="NTF2-like_dom_sf"/>
</dbReference>
<dbReference type="SUPFAM" id="SSF54427">
    <property type="entry name" value="NTF2-like"/>
    <property type="match status" value="1"/>
</dbReference>
<dbReference type="GO" id="GO:0030150">
    <property type="term" value="P:protein import into mitochondrial matrix"/>
    <property type="evidence" value="ECO:0007669"/>
    <property type="project" value="TreeGrafter"/>
</dbReference>
<reference evidence="9 10" key="1">
    <citation type="submission" date="2024-04" db="EMBL/GenBank/DDBJ databases">
        <title>The reference genome of an endangered Asteraceae, Deinandra increscens subsp. villosa, native to the Central Coast of California.</title>
        <authorList>
            <person name="Guilliams M."/>
            <person name="Hasenstab-Lehman K."/>
            <person name="Meyer R."/>
            <person name="Mcevoy S."/>
        </authorList>
    </citation>
    <scope>NUCLEOTIDE SEQUENCE [LARGE SCALE GENOMIC DNA]</scope>
    <source>
        <tissue evidence="9">Leaf</tissue>
    </source>
</reference>
<dbReference type="GO" id="GO:0005743">
    <property type="term" value="C:mitochondrial inner membrane"/>
    <property type="evidence" value="ECO:0007669"/>
    <property type="project" value="UniProtKB-SubCell"/>
</dbReference>
<keyword evidence="3" id="KW-0999">Mitochondrion inner membrane</keyword>
<dbReference type="SMART" id="SM00978">
    <property type="entry name" value="Tim44"/>
    <property type="match status" value="1"/>
</dbReference>
<evidence type="ECO:0000256" key="1">
    <source>
        <dbReference type="ARBA" id="ARBA00004273"/>
    </source>
</evidence>
<comment type="subcellular location">
    <subcellularLocation>
        <location evidence="1">Mitochondrion inner membrane</location>
    </subcellularLocation>
</comment>
<dbReference type="AlphaFoldDB" id="A0AAP0D750"/>
<evidence type="ECO:0000256" key="5">
    <source>
        <dbReference type="ARBA" id="ARBA00023128"/>
    </source>
</evidence>
<dbReference type="InterPro" id="IPR039544">
    <property type="entry name" value="Tim44-like"/>
</dbReference>
<evidence type="ECO:0000259" key="8">
    <source>
        <dbReference type="SMART" id="SM00978"/>
    </source>
</evidence>
<feature type="compositionally biased region" description="Low complexity" evidence="7">
    <location>
        <begin position="142"/>
        <end position="157"/>
    </location>
</feature>
<keyword evidence="4" id="KW-0809">Transit peptide</keyword>
<dbReference type="EMBL" id="JBCNJP010000013">
    <property type="protein sequence ID" value="KAK9069604.1"/>
    <property type="molecule type" value="Genomic_DNA"/>
</dbReference>
<evidence type="ECO:0000256" key="4">
    <source>
        <dbReference type="ARBA" id="ARBA00022946"/>
    </source>
</evidence>
<gene>
    <name evidence="9" type="ORF">SSX86_011508</name>
</gene>
<comment type="caution">
    <text evidence="9">The sequence shown here is derived from an EMBL/GenBank/DDBJ whole genome shotgun (WGS) entry which is preliminary data.</text>
</comment>
<feature type="region of interest" description="Disordered" evidence="7">
    <location>
        <begin position="133"/>
        <end position="183"/>
    </location>
</feature>
<dbReference type="Pfam" id="PF04280">
    <property type="entry name" value="Tim44"/>
    <property type="match status" value="1"/>
</dbReference>
<keyword evidence="5" id="KW-0496">Mitochondrion</keyword>
<evidence type="ECO:0000256" key="6">
    <source>
        <dbReference type="ARBA" id="ARBA00023136"/>
    </source>
</evidence>
<keyword evidence="6" id="KW-0472">Membrane</keyword>
<comment type="similarity">
    <text evidence="2">Belongs to the Tim44 family.</text>
</comment>
<evidence type="ECO:0000256" key="3">
    <source>
        <dbReference type="ARBA" id="ARBA00022792"/>
    </source>
</evidence>
<evidence type="ECO:0000313" key="10">
    <source>
        <dbReference type="Proteomes" id="UP001408789"/>
    </source>
</evidence>
<proteinExistence type="inferred from homology"/>
<dbReference type="PANTHER" id="PTHR10721:SF1">
    <property type="entry name" value="MITOCHONDRIAL IMPORT INNER MEMBRANE TRANSLOCASE SUBUNIT TIM44"/>
    <property type="match status" value="1"/>
</dbReference>
<evidence type="ECO:0000256" key="7">
    <source>
        <dbReference type="SAM" id="MobiDB-lite"/>
    </source>
</evidence>
<evidence type="ECO:0000313" key="9">
    <source>
        <dbReference type="EMBL" id="KAK9069604.1"/>
    </source>
</evidence>
<sequence length="483" mass="54992">MASRKLVRDFFLSKQPLYQHLLAYKQVSSSAPRFRSIVPANGNLMYREFSVFEEFSNKIKGEVNRNQEFRQSVEELKEKTEKLKGVKEDLKDRTKQTTEQLYKRVDGVWSEAEAAAKKAAENLKEKVSAAKEEVKETFGTGKQESSKSSSSKPNEASSAKDDRNGEQSTSGEDQRQQSSYADSAETVFSKVRSGVSYSFQKAKDAKVLDLAKKGYNIVKEELNGSVSKRKRDKAFSNADSQANAERSTRTDITIVPVKQSPFSKKWDVFKAKMQGHPIFKRFQSISDPAMIKGQEIVEDVREIWETTDNPVVHKIQDINESVFRETDAALSFKEIRQRDPYFSLPDFVSDVQEIVKPVLKAYNKGETEALEKYCSPEIVERCKAVHRVCETQGTFYDDKILHISEVDVRETKMLGDSPCIIVGFQTQQVYCVRDRLGEITEGGKDTIHTVHYLWAMQLAEAEGSHMPIWKLRDMQQVGIRALI</sequence>
<dbReference type="Gene3D" id="3.10.450.240">
    <property type="match status" value="1"/>
</dbReference>
<feature type="compositionally biased region" description="Polar residues" evidence="7">
    <location>
        <begin position="166"/>
        <end position="181"/>
    </location>
</feature>
<dbReference type="Proteomes" id="UP001408789">
    <property type="component" value="Unassembled WGS sequence"/>
</dbReference>
<protein>
    <recommendedName>
        <fullName evidence="8">Tim44-like domain-containing protein</fullName>
    </recommendedName>
</protein>
<evidence type="ECO:0000256" key="2">
    <source>
        <dbReference type="ARBA" id="ARBA00009597"/>
    </source>
</evidence>
<dbReference type="GO" id="GO:0051087">
    <property type="term" value="F:protein-folding chaperone binding"/>
    <property type="evidence" value="ECO:0007669"/>
    <property type="project" value="TreeGrafter"/>
</dbReference>
<dbReference type="SUPFAM" id="SSF58113">
    <property type="entry name" value="Apolipoprotein A-I"/>
    <property type="match status" value="1"/>
</dbReference>